<organism evidence="2 4">
    <name type="scientific">Aphis craccivora</name>
    <name type="common">Cowpea aphid</name>
    <dbReference type="NCBI Taxonomy" id="307492"/>
    <lineage>
        <taxon>Eukaryota</taxon>
        <taxon>Metazoa</taxon>
        <taxon>Ecdysozoa</taxon>
        <taxon>Arthropoda</taxon>
        <taxon>Hexapoda</taxon>
        <taxon>Insecta</taxon>
        <taxon>Pterygota</taxon>
        <taxon>Neoptera</taxon>
        <taxon>Paraneoptera</taxon>
        <taxon>Hemiptera</taxon>
        <taxon>Sternorrhyncha</taxon>
        <taxon>Aphidomorpha</taxon>
        <taxon>Aphidoidea</taxon>
        <taxon>Aphididae</taxon>
        <taxon>Aphidini</taxon>
        <taxon>Aphis</taxon>
        <taxon>Aphis</taxon>
    </lineage>
</organism>
<accession>A0A6G0WTQ6</accession>
<dbReference type="EMBL" id="VUJU01003995">
    <property type="protein sequence ID" value="KAF0755867.1"/>
    <property type="molecule type" value="Genomic_DNA"/>
</dbReference>
<keyword evidence="4" id="KW-1185">Reference proteome</keyword>
<dbReference type="EMBL" id="VUJU01008436">
    <property type="protein sequence ID" value="KAF0730823.1"/>
    <property type="molecule type" value="Genomic_DNA"/>
</dbReference>
<evidence type="ECO:0000313" key="2">
    <source>
        <dbReference type="EMBL" id="KAF0730824.1"/>
    </source>
</evidence>
<dbReference type="AlphaFoldDB" id="A0A6G0WTQ6"/>
<evidence type="ECO:0000313" key="1">
    <source>
        <dbReference type="EMBL" id="KAF0730823.1"/>
    </source>
</evidence>
<reference evidence="2 4" key="1">
    <citation type="submission" date="2019-08" db="EMBL/GenBank/DDBJ databases">
        <title>Whole genome of Aphis craccivora.</title>
        <authorList>
            <person name="Voronova N.V."/>
            <person name="Shulinski R.S."/>
            <person name="Bandarenka Y.V."/>
            <person name="Zhorov D.G."/>
            <person name="Warner D."/>
        </authorList>
    </citation>
    <scope>NUCLEOTIDE SEQUENCE [LARGE SCALE GENOMIC DNA]</scope>
    <source>
        <strain evidence="2">180601</strain>
        <tissue evidence="2">Whole Body</tissue>
    </source>
</reference>
<dbReference type="EMBL" id="VUJU01008436">
    <property type="protein sequence ID" value="KAF0730824.1"/>
    <property type="molecule type" value="Genomic_DNA"/>
</dbReference>
<gene>
    <name evidence="3" type="ORF">FWK35_00016636</name>
    <name evidence="2" type="ORF">FWK35_00036022</name>
    <name evidence="1" type="ORF">FWK35_00036023</name>
</gene>
<name>A0A6G0WTQ6_APHCR</name>
<proteinExistence type="predicted"/>
<protein>
    <submittedName>
        <fullName evidence="2">Uncharacterized protein</fullName>
    </submittedName>
</protein>
<evidence type="ECO:0000313" key="3">
    <source>
        <dbReference type="EMBL" id="KAF0755867.1"/>
    </source>
</evidence>
<sequence>MALAYTSVNLSAFIENIALPVVMSICGKIFKQVMTPYQYTLGRTKDFGRVSLL</sequence>
<dbReference type="Proteomes" id="UP000478052">
    <property type="component" value="Unassembled WGS sequence"/>
</dbReference>
<evidence type="ECO:0000313" key="4">
    <source>
        <dbReference type="Proteomes" id="UP000478052"/>
    </source>
</evidence>
<comment type="caution">
    <text evidence="2">The sequence shown here is derived from an EMBL/GenBank/DDBJ whole genome shotgun (WGS) entry which is preliminary data.</text>
</comment>